<protein>
    <submittedName>
        <fullName evidence="1">PQQ-dependent sugar dehydrogenase</fullName>
    </submittedName>
</protein>
<sequence>MYIQQIEPTERYLNPEDVNVPQGYQIEVFATGLDTPIGLVFTEEGGLLVAEAGVSTGNPRVLFLVEGRFEVIADGFNVPITGINYRNGDIYVSHRGVITILREDGTREDIISGLPSFGDFSNNNVTFGPEGKIYFGQGTATNSGVVGLDNQWIFEHPYFHDQPGDFILARGVNYETTNAFIPAAESAMTGPFRPYGEPSLLPVEVVRGTIEASGSILRANPDGSDLELVAWGLRNPSCIKFDLNNNLYIANQGMTNRGSRPIANAPDEFHMFVPNQWYGWPDFSAGMPVSAPRFTPEGRPQPELLLYNIPSVPPRPLASFPANSYIMGFDFNYSSEFGPVGDAYIAEFGSIRYEETGELILTGIGHRISRININTGQTSTFSINKSGFPAVTPLEGGLGRPTDVKFGPDGAMYVTDFTATTLRDPNEFIPNTGVIWRISRSQF</sequence>
<dbReference type="InterPro" id="IPR011041">
    <property type="entry name" value="Quinoprot_gluc/sorb_DH_b-prop"/>
</dbReference>
<dbReference type="AlphaFoldDB" id="A0A8J7HDS7"/>
<dbReference type="PANTHER" id="PTHR33546">
    <property type="entry name" value="LARGE, MULTIFUNCTIONAL SECRETED PROTEIN-RELATED"/>
    <property type="match status" value="1"/>
</dbReference>
<dbReference type="PANTHER" id="PTHR33546:SF1">
    <property type="entry name" value="LARGE, MULTIFUNCTIONAL SECRETED PROTEIN"/>
    <property type="match status" value="1"/>
</dbReference>
<proteinExistence type="predicted"/>
<evidence type="ECO:0000313" key="2">
    <source>
        <dbReference type="Proteomes" id="UP000623269"/>
    </source>
</evidence>
<evidence type="ECO:0000313" key="1">
    <source>
        <dbReference type="EMBL" id="MBH1941119.1"/>
    </source>
</evidence>
<comment type="caution">
    <text evidence="1">The sequence shown here is derived from an EMBL/GenBank/DDBJ whole genome shotgun (WGS) entry which is preliminary data.</text>
</comment>
<name>A0A8J7HDS7_9FIRM</name>
<organism evidence="1 2">
    <name type="scientific">Mobilitalea sibirica</name>
    <dbReference type="NCBI Taxonomy" id="1462919"/>
    <lineage>
        <taxon>Bacteria</taxon>
        <taxon>Bacillati</taxon>
        <taxon>Bacillota</taxon>
        <taxon>Clostridia</taxon>
        <taxon>Lachnospirales</taxon>
        <taxon>Lachnospiraceae</taxon>
        <taxon>Mobilitalea</taxon>
    </lineage>
</organism>
<dbReference type="SUPFAM" id="SSF50952">
    <property type="entry name" value="Soluble quinoprotein glucose dehydrogenase"/>
    <property type="match status" value="1"/>
</dbReference>
<dbReference type="InterPro" id="IPR011042">
    <property type="entry name" value="6-blade_b-propeller_TolB-like"/>
</dbReference>
<accession>A0A8J7HDS7</accession>
<keyword evidence="2" id="KW-1185">Reference proteome</keyword>
<dbReference type="Proteomes" id="UP000623269">
    <property type="component" value="Unassembled WGS sequence"/>
</dbReference>
<reference evidence="1" key="1">
    <citation type="submission" date="2020-12" db="EMBL/GenBank/DDBJ databases">
        <title>M. sibirica DSM 26468T genome.</title>
        <authorList>
            <person name="Thieme N."/>
            <person name="Rettenmaier R."/>
            <person name="Zverlov V."/>
            <person name="Liebl W."/>
        </authorList>
    </citation>
    <scope>NUCLEOTIDE SEQUENCE</scope>
    <source>
        <strain evidence="1">DSM 26468</strain>
    </source>
</reference>
<dbReference type="Gene3D" id="2.120.10.30">
    <property type="entry name" value="TolB, C-terminal domain"/>
    <property type="match status" value="1"/>
</dbReference>
<dbReference type="EMBL" id="JAEAGR010000008">
    <property type="protein sequence ID" value="MBH1941119.1"/>
    <property type="molecule type" value="Genomic_DNA"/>
</dbReference>
<gene>
    <name evidence="1" type="ORF">I5677_09470</name>
</gene>